<accession>A0A381WRF6</accession>
<dbReference type="GO" id="GO:0003677">
    <property type="term" value="F:DNA binding"/>
    <property type="evidence" value="ECO:0007669"/>
    <property type="project" value="InterPro"/>
</dbReference>
<dbReference type="GO" id="GO:0006355">
    <property type="term" value="P:regulation of DNA-templated transcription"/>
    <property type="evidence" value="ECO:0007669"/>
    <property type="project" value="InterPro"/>
</dbReference>
<proteinExistence type="predicted"/>
<reference evidence="2" key="1">
    <citation type="submission" date="2018-05" db="EMBL/GenBank/DDBJ databases">
        <authorList>
            <person name="Lanie J.A."/>
            <person name="Ng W.-L."/>
            <person name="Kazmierczak K.M."/>
            <person name="Andrzejewski T.M."/>
            <person name="Davidsen T.M."/>
            <person name="Wayne K.J."/>
            <person name="Tettelin H."/>
            <person name="Glass J.I."/>
            <person name="Rusch D."/>
            <person name="Podicherti R."/>
            <person name="Tsui H.-C.T."/>
            <person name="Winkler M.E."/>
        </authorList>
    </citation>
    <scope>NUCLEOTIDE SEQUENCE</scope>
</reference>
<name>A0A381WRF6_9ZZZZ</name>
<evidence type="ECO:0000259" key="1">
    <source>
        <dbReference type="Pfam" id="PF02229"/>
    </source>
</evidence>
<gene>
    <name evidence="2" type="ORF">METZ01_LOCUS107682</name>
</gene>
<dbReference type="InterPro" id="IPR003173">
    <property type="entry name" value="PC4_C"/>
</dbReference>
<sequence length="67" mass="7880">MYVHIREYNMDGDTGHWYPTKSGYALQGDEVDSVIELLSIASEKIAQYHRRNSSQLCFKFEENTNEY</sequence>
<feature type="domain" description="Transcriptional coactivator p15 (PC4) C-terminal" evidence="1">
    <location>
        <begin position="2"/>
        <end position="36"/>
    </location>
</feature>
<evidence type="ECO:0000313" key="2">
    <source>
        <dbReference type="EMBL" id="SVA54828.1"/>
    </source>
</evidence>
<dbReference type="EMBL" id="UINC01012571">
    <property type="protein sequence ID" value="SVA54828.1"/>
    <property type="molecule type" value="Genomic_DNA"/>
</dbReference>
<dbReference type="AlphaFoldDB" id="A0A381WRF6"/>
<dbReference type="Pfam" id="PF02229">
    <property type="entry name" value="PC4"/>
    <property type="match status" value="1"/>
</dbReference>
<dbReference type="InterPro" id="IPR009044">
    <property type="entry name" value="ssDNA-bd_transcriptional_reg"/>
</dbReference>
<organism evidence="2">
    <name type="scientific">marine metagenome</name>
    <dbReference type="NCBI Taxonomy" id="408172"/>
    <lineage>
        <taxon>unclassified sequences</taxon>
        <taxon>metagenomes</taxon>
        <taxon>ecological metagenomes</taxon>
    </lineage>
</organism>
<protein>
    <recommendedName>
        <fullName evidence="1">Transcriptional coactivator p15 (PC4) C-terminal domain-containing protein</fullName>
    </recommendedName>
</protein>
<dbReference type="Gene3D" id="2.30.31.10">
    <property type="entry name" value="Transcriptional Coactivator Pc4, Chain A"/>
    <property type="match status" value="1"/>
</dbReference>